<keyword evidence="2" id="KW-1185">Reference proteome</keyword>
<dbReference type="EMBL" id="GL732567">
    <property type="protein sequence ID" value="EFX76637.1"/>
    <property type="molecule type" value="Genomic_DNA"/>
</dbReference>
<reference evidence="1 2" key="1">
    <citation type="journal article" date="2011" name="Science">
        <title>The ecoresponsive genome of Daphnia pulex.</title>
        <authorList>
            <person name="Colbourne J.K."/>
            <person name="Pfrender M.E."/>
            <person name="Gilbert D."/>
            <person name="Thomas W.K."/>
            <person name="Tucker A."/>
            <person name="Oakley T.H."/>
            <person name="Tokishita S."/>
            <person name="Aerts A."/>
            <person name="Arnold G.J."/>
            <person name="Basu M.K."/>
            <person name="Bauer D.J."/>
            <person name="Caceres C.E."/>
            <person name="Carmel L."/>
            <person name="Casola C."/>
            <person name="Choi J.H."/>
            <person name="Detter J.C."/>
            <person name="Dong Q."/>
            <person name="Dusheyko S."/>
            <person name="Eads B.D."/>
            <person name="Frohlich T."/>
            <person name="Geiler-Samerotte K.A."/>
            <person name="Gerlach D."/>
            <person name="Hatcher P."/>
            <person name="Jogdeo S."/>
            <person name="Krijgsveld J."/>
            <person name="Kriventseva E.V."/>
            <person name="Kultz D."/>
            <person name="Laforsch C."/>
            <person name="Lindquist E."/>
            <person name="Lopez J."/>
            <person name="Manak J.R."/>
            <person name="Muller J."/>
            <person name="Pangilinan J."/>
            <person name="Patwardhan R.P."/>
            <person name="Pitluck S."/>
            <person name="Pritham E.J."/>
            <person name="Rechtsteiner A."/>
            <person name="Rho M."/>
            <person name="Rogozin I.B."/>
            <person name="Sakarya O."/>
            <person name="Salamov A."/>
            <person name="Schaack S."/>
            <person name="Shapiro H."/>
            <person name="Shiga Y."/>
            <person name="Skalitzky C."/>
            <person name="Smith Z."/>
            <person name="Souvorov A."/>
            <person name="Sung W."/>
            <person name="Tang Z."/>
            <person name="Tsuchiya D."/>
            <person name="Tu H."/>
            <person name="Vos H."/>
            <person name="Wang M."/>
            <person name="Wolf Y.I."/>
            <person name="Yamagata H."/>
            <person name="Yamada T."/>
            <person name="Ye Y."/>
            <person name="Shaw J.R."/>
            <person name="Andrews J."/>
            <person name="Crease T.J."/>
            <person name="Tang H."/>
            <person name="Lucas S.M."/>
            <person name="Robertson H.M."/>
            <person name="Bork P."/>
            <person name="Koonin E.V."/>
            <person name="Zdobnov E.M."/>
            <person name="Grigoriev I.V."/>
            <person name="Lynch M."/>
            <person name="Boore J.L."/>
        </authorList>
    </citation>
    <scope>NUCLEOTIDE SEQUENCE [LARGE SCALE GENOMIC DNA]</scope>
</reference>
<sequence length="94" mass="11086">MDKPIDVMSHRRLNSKISVIYFSVLIPMPVIKIPSLQWHCLIDGEQQYPCYYCAKPKKKSQYYNIYLLSYSRRVMLVCSVVNDDLKTYTTVTRS</sequence>
<organism evidence="1 2">
    <name type="scientific">Daphnia pulex</name>
    <name type="common">Water flea</name>
    <dbReference type="NCBI Taxonomy" id="6669"/>
    <lineage>
        <taxon>Eukaryota</taxon>
        <taxon>Metazoa</taxon>
        <taxon>Ecdysozoa</taxon>
        <taxon>Arthropoda</taxon>
        <taxon>Crustacea</taxon>
        <taxon>Branchiopoda</taxon>
        <taxon>Diplostraca</taxon>
        <taxon>Cladocera</taxon>
        <taxon>Anomopoda</taxon>
        <taxon>Daphniidae</taxon>
        <taxon>Daphnia</taxon>
    </lineage>
</organism>
<proteinExistence type="predicted"/>
<dbReference type="InParanoid" id="E9GVB0"/>
<evidence type="ECO:0000313" key="1">
    <source>
        <dbReference type="EMBL" id="EFX76637.1"/>
    </source>
</evidence>
<protein>
    <submittedName>
        <fullName evidence="1">Uncharacterized protein</fullName>
    </submittedName>
</protein>
<dbReference type="HOGENOM" id="CLU_2388459_0_0_1"/>
<accession>E9GVB0</accession>
<dbReference type="Proteomes" id="UP000000305">
    <property type="component" value="Unassembled WGS sequence"/>
</dbReference>
<name>E9GVB0_DAPPU</name>
<gene>
    <name evidence="1" type="ORF">DAPPUDRAFT_248831</name>
</gene>
<dbReference type="KEGG" id="dpx:DAPPUDRAFT_248831"/>
<evidence type="ECO:0000313" key="2">
    <source>
        <dbReference type="Proteomes" id="UP000000305"/>
    </source>
</evidence>
<dbReference type="AlphaFoldDB" id="E9GVB0"/>